<evidence type="ECO:0000256" key="1">
    <source>
        <dbReference type="SAM" id="MobiDB-lite"/>
    </source>
</evidence>
<sequence>MAESVPAENETPQSPTGPARQEECDMVVSAAAIDTDMDLIGLMSEPGVATAGSGRQNNHEPQDSRSYISSPDPAQGGSTNPVGVKSLQGHMGCTQYMSQRNNDTMDIYMLQVRLRPLRDCGGMYHPWSWHFHRR</sequence>
<gene>
    <name evidence="2" type="ORF">NP493_30g01014</name>
</gene>
<accession>A0AAD9PCZ6</accession>
<comment type="caution">
    <text evidence="2">The sequence shown here is derived from an EMBL/GenBank/DDBJ whole genome shotgun (WGS) entry which is preliminary data.</text>
</comment>
<evidence type="ECO:0000313" key="2">
    <source>
        <dbReference type="EMBL" id="KAK2192388.1"/>
    </source>
</evidence>
<organism evidence="2 3">
    <name type="scientific">Ridgeia piscesae</name>
    <name type="common">Tubeworm</name>
    <dbReference type="NCBI Taxonomy" id="27915"/>
    <lineage>
        <taxon>Eukaryota</taxon>
        <taxon>Metazoa</taxon>
        <taxon>Spiralia</taxon>
        <taxon>Lophotrochozoa</taxon>
        <taxon>Annelida</taxon>
        <taxon>Polychaeta</taxon>
        <taxon>Sedentaria</taxon>
        <taxon>Canalipalpata</taxon>
        <taxon>Sabellida</taxon>
        <taxon>Siboglinidae</taxon>
        <taxon>Ridgeia</taxon>
    </lineage>
</organism>
<feature type="region of interest" description="Disordered" evidence="1">
    <location>
        <begin position="43"/>
        <end position="87"/>
    </location>
</feature>
<dbReference type="Proteomes" id="UP001209878">
    <property type="component" value="Unassembled WGS sequence"/>
</dbReference>
<feature type="region of interest" description="Disordered" evidence="1">
    <location>
        <begin position="1"/>
        <end position="23"/>
    </location>
</feature>
<keyword evidence="3" id="KW-1185">Reference proteome</keyword>
<name>A0AAD9PCZ6_RIDPI</name>
<reference evidence="2" key="1">
    <citation type="journal article" date="2023" name="Mol. Biol. Evol.">
        <title>Third-Generation Sequencing Reveals the Adaptive Role of the Epigenome in Three Deep-Sea Polychaetes.</title>
        <authorList>
            <person name="Perez M."/>
            <person name="Aroh O."/>
            <person name="Sun Y."/>
            <person name="Lan Y."/>
            <person name="Juniper S.K."/>
            <person name="Young C.R."/>
            <person name="Angers B."/>
            <person name="Qian P.Y."/>
        </authorList>
    </citation>
    <scope>NUCLEOTIDE SEQUENCE</scope>
    <source>
        <strain evidence="2">R07B-5</strain>
    </source>
</reference>
<evidence type="ECO:0000313" key="3">
    <source>
        <dbReference type="Proteomes" id="UP001209878"/>
    </source>
</evidence>
<dbReference type="EMBL" id="JAODUO010000031">
    <property type="protein sequence ID" value="KAK2192388.1"/>
    <property type="molecule type" value="Genomic_DNA"/>
</dbReference>
<protein>
    <submittedName>
        <fullName evidence="2">Uncharacterized protein</fullName>
    </submittedName>
</protein>
<dbReference type="AlphaFoldDB" id="A0AAD9PCZ6"/>
<proteinExistence type="predicted"/>